<accession>A0A3M3NEH0</accession>
<proteinExistence type="predicted"/>
<dbReference type="Proteomes" id="UP000278062">
    <property type="component" value="Unassembled WGS sequence"/>
</dbReference>
<protein>
    <submittedName>
        <fullName evidence="1">Uncharacterized protein</fullName>
    </submittedName>
</protein>
<dbReference type="RefSeq" id="WP_074842858.1">
    <property type="nucleotide sequence ID" value="NZ_RBPB01000040.1"/>
</dbReference>
<comment type="caution">
    <text evidence="1">The sequence shown here is derived from an EMBL/GenBank/DDBJ whole genome shotgun (WGS) entry which is preliminary data.</text>
</comment>
<gene>
    <name evidence="1" type="ORF">ALQ49_04524</name>
</gene>
<dbReference type="AlphaFoldDB" id="A0A3M3NEH0"/>
<sequence>MSMSEMDKLAEALRLKKTQEEQASASSRELGEEWQRSLQRLFAQLEEWLSPLVAAGVASVKTSLTKKKDERREPGVLVTYDAPVLVLEINHKTVLIEPIGLFVSGTDGRVVIIGDDKRFLLSRTLKPTESWDISTYLSSFDTTPSVQRSLSSDSLAQAFANFL</sequence>
<name>A0A3M3NEH0_9PSED</name>
<evidence type="ECO:0000313" key="2">
    <source>
        <dbReference type="Proteomes" id="UP000278062"/>
    </source>
</evidence>
<evidence type="ECO:0000313" key="1">
    <source>
        <dbReference type="EMBL" id="RMN93568.1"/>
    </source>
</evidence>
<reference evidence="1 2" key="1">
    <citation type="submission" date="2018-08" db="EMBL/GenBank/DDBJ databases">
        <title>Recombination of ecologically and evolutionarily significant loci maintains genetic cohesion in the Pseudomonas syringae species complex.</title>
        <authorList>
            <person name="Dillon M."/>
            <person name="Thakur S."/>
            <person name="Almeida R.N.D."/>
            <person name="Weir B.S."/>
            <person name="Guttman D.S."/>
        </authorList>
    </citation>
    <scope>NUCLEOTIDE SEQUENCE [LARGE SCALE GENOMIC DNA]</scope>
    <source>
        <strain evidence="1 2">1089_5</strain>
    </source>
</reference>
<organism evidence="1 2">
    <name type="scientific">Pseudomonas syringae pv. apii</name>
    <dbReference type="NCBI Taxonomy" id="81036"/>
    <lineage>
        <taxon>Bacteria</taxon>
        <taxon>Pseudomonadati</taxon>
        <taxon>Pseudomonadota</taxon>
        <taxon>Gammaproteobacteria</taxon>
        <taxon>Pseudomonadales</taxon>
        <taxon>Pseudomonadaceae</taxon>
        <taxon>Pseudomonas</taxon>
    </lineage>
</organism>
<dbReference type="EMBL" id="RBPL01000099">
    <property type="protein sequence ID" value="RMN93568.1"/>
    <property type="molecule type" value="Genomic_DNA"/>
</dbReference>